<dbReference type="Proteomes" id="UP000229630">
    <property type="component" value="Chromosome 2"/>
</dbReference>
<accession>A0A246ERW8</accession>
<evidence type="ECO:0000313" key="2">
    <source>
        <dbReference type="EMBL" id="ATV27230.1"/>
    </source>
</evidence>
<organism evidence="2 3">
    <name type="scientific">Prevotella intermedia</name>
    <dbReference type="NCBI Taxonomy" id="28131"/>
    <lineage>
        <taxon>Bacteria</taxon>
        <taxon>Pseudomonadati</taxon>
        <taxon>Bacteroidota</taxon>
        <taxon>Bacteroidia</taxon>
        <taxon>Bacteroidales</taxon>
        <taxon>Prevotellaceae</taxon>
        <taxon>Prevotella</taxon>
    </lineage>
</organism>
<dbReference type="AlphaFoldDB" id="A0A246ERW8"/>
<gene>
    <name evidence="1" type="ORF">CTM62_09860</name>
    <name evidence="2" type="ORF">CTM62_10630</name>
</gene>
<proteinExistence type="predicted"/>
<dbReference type="EMBL" id="CP024724">
    <property type="protein sequence ID" value="ATV27105.1"/>
    <property type="molecule type" value="Genomic_DNA"/>
</dbReference>
<name>A0A246ERW8_PREIN</name>
<evidence type="ECO:0000313" key="1">
    <source>
        <dbReference type="EMBL" id="ATV27105.1"/>
    </source>
</evidence>
<dbReference type="EMBL" id="CP024724">
    <property type="protein sequence ID" value="ATV27230.1"/>
    <property type="molecule type" value="Genomic_DNA"/>
</dbReference>
<evidence type="ECO:0000313" key="3">
    <source>
        <dbReference type="Proteomes" id="UP000229630"/>
    </source>
</evidence>
<sequence>MNLFEIETIFFDSSPIRILSCLSTESGYKITRFYPKFQLPVKYREMQGKRVNIIDNEIFENPP</sequence>
<reference evidence="2 3" key="1">
    <citation type="submission" date="2017-11" db="EMBL/GenBank/DDBJ databases">
        <title>Genome sequencing of Prevotella intermedia KCOM 2837.</title>
        <authorList>
            <person name="Kook J.-K."/>
            <person name="Park S.-N."/>
            <person name="Lim Y.K."/>
        </authorList>
    </citation>
    <scope>NUCLEOTIDE SEQUENCE [LARGE SCALE GENOMIC DNA]</scope>
    <source>
        <strain evidence="2 3">KCOM 2837</strain>
    </source>
</reference>
<protein>
    <submittedName>
        <fullName evidence="2">Uncharacterized protein</fullName>
    </submittedName>
</protein>